<comment type="caution">
    <text evidence="2">The sequence shown here is derived from an EMBL/GenBank/DDBJ whole genome shotgun (WGS) entry which is preliminary data.</text>
</comment>
<proteinExistence type="predicted"/>
<evidence type="ECO:0000313" key="2">
    <source>
        <dbReference type="EMBL" id="EAT12754.1"/>
    </source>
</evidence>
<keyword evidence="1" id="KW-1133">Transmembrane helix</keyword>
<evidence type="ECO:0000313" key="3">
    <source>
        <dbReference type="Proteomes" id="UP000004263"/>
    </source>
</evidence>
<keyword evidence="1" id="KW-0812">Transmembrane</keyword>
<dbReference type="EMBL" id="AAQH01000005">
    <property type="protein sequence ID" value="EAT12754.1"/>
    <property type="molecule type" value="Genomic_DNA"/>
</dbReference>
<organism evidence="2 3">
    <name type="scientific">Bermanella marisrubri</name>
    <dbReference type="NCBI Taxonomy" id="207949"/>
    <lineage>
        <taxon>Bacteria</taxon>
        <taxon>Pseudomonadati</taxon>
        <taxon>Pseudomonadota</taxon>
        <taxon>Gammaproteobacteria</taxon>
        <taxon>Oceanospirillales</taxon>
        <taxon>Oceanospirillaceae</taxon>
        <taxon>Bermanella</taxon>
    </lineage>
</organism>
<keyword evidence="3" id="KW-1185">Reference proteome</keyword>
<gene>
    <name evidence="2" type="ORF">RED65_13757</name>
</gene>
<protein>
    <submittedName>
        <fullName evidence="2">Uncharacterized protein</fullName>
    </submittedName>
</protein>
<dbReference type="RefSeq" id="WP_007018543.1">
    <property type="nucleotide sequence ID" value="NZ_CH724117.1"/>
</dbReference>
<sequence>MTVFIILFSAGLTALFAVLLHIKKINAPVFGALMALLVVFALAILSLDKIYLLHSEEDAHYERRLALYDEQIANHVALYKKLTEIQLDTTLQLLAENTQQDTETSIQQKIEWRDSLIQQLNAIKFEAKQIEEVQNKINQGVHKFLMERLNKQMIESLGHRIYSDFVRSRPRHEWTDTLFINELETYLKSQSIDRPEILYAIKRIRAFSESGQLVEATTSGS</sequence>
<dbReference type="HOGENOM" id="CLU_1248626_0_0_6"/>
<name>Q1N337_9GAMM</name>
<keyword evidence="1" id="KW-0472">Membrane</keyword>
<accession>Q1N337</accession>
<dbReference type="Proteomes" id="UP000004263">
    <property type="component" value="Unassembled WGS sequence"/>
</dbReference>
<feature type="transmembrane region" description="Helical" evidence="1">
    <location>
        <begin position="27"/>
        <end position="47"/>
    </location>
</feature>
<reference evidence="2 3" key="1">
    <citation type="submission" date="2006-03" db="EMBL/GenBank/DDBJ databases">
        <authorList>
            <person name="Pinhassi J."/>
            <person name="Pedros-Alio C."/>
            <person name="Ferriera S."/>
            <person name="Johnson J."/>
            <person name="Kravitz S."/>
            <person name="Halpern A."/>
            <person name="Remington K."/>
            <person name="Beeson K."/>
            <person name="Tran B."/>
            <person name="Rogers Y.-H."/>
            <person name="Friedman R."/>
            <person name="Venter J.C."/>
        </authorList>
    </citation>
    <scope>NUCLEOTIDE SEQUENCE [LARGE SCALE GENOMIC DNA]</scope>
    <source>
        <strain evidence="2 3">RED65</strain>
    </source>
</reference>
<evidence type="ECO:0000256" key="1">
    <source>
        <dbReference type="SAM" id="Phobius"/>
    </source>
</evidence>
<dbReference type="AlphaFoldDB" id="Q1N337"/>
<dbReference type="STRING" id="207949.RED65_13757"/>